<keyword evidence="5 7" id="KW-0472">Membrane</keyword>
<sequence length="353" mass="35640">MSARVRAWSRLVISAGIVALLAWRLGDDALRAGLAALGPGPVLAALAIGAATTVCSAGRWTVVARGLGLRLPFPAAVADYYRALLLNSVLPTGVLGDVHRAFRHGRRVGATGRAARAVLLERLAGQAVLIGAAPLVLPTAAPAVAAVLGRAEPPGPAGTAVLTGAAVVAGGALVWAVSGGHGRRLARTGAAVVREARAVACAPRIWLGVLGLSAVALAGYLALFVVAARAVGAQAPVPVLLPVLVAALMAMSVPVGFGGWGPRESAAAVGFAAVGLDAAQGFGAAVAYGLLALVSTLPGAGVLLADRLRDRHPHGHGDRHSNPYRHRRRSEDSAREGTRETAGEQPSAPTRRS</sequence>
<comment type="caution">
    <text evidence="8">The sequence shown here is derived from an EMBL/GenBank/DDBJ whole genome shotgun (WGS) entry which is preliminary data.</text>
</comment>
<dbReference type="Proteomes" id="UP000575985">
    <property type="component" value="Unassembled WGS sequence"/>
</dbReference>
<dbReference type="EMBL" id="JACCFO010000001">
    <property type="protein sequence ID" value="NYI96924.1"/>
    <property type="molecule type" value="Genomic_DNA"/>
</dbReference>
<evidence type="ECO:0000256" key="7">
    <source>
        <dbReference type="SAM" id="Phobius"/>
    </source>
</evidence>
<organism evidence="8 9">
    <name type="scientific">Streptomonospora nanhaiensis</name>
    <dbReference type="NCBI Taxonomy" id="1323731"/>
    <lineage>
        <taxon>Bacteria</taxon>
        <taxon>Bacillati</taxon>
        <taxon>Actinomycetota</taxon>
        <taxon>Actinomycetes</taxon>
        <taxon>Streptosporangiales</taxon>
        <taxon>Nocardiopsidaceae</taxon>
        <taxon>Streptomonospora</taxon>
    </lineage>
</organism>
<evidence type="ECO:0000256" key="3">
    <source>
        <dbReference type="ARBA" id="ARBA00022692"/>
    </source>
</evidence>
<dbReference type="PANTHER" id="PTHR40277:SF1">
    <property type="entry name" value="BLL5419 PROTEIN"/>
    <property type="match status" value="1"/>
</dbReference>
<feature type="transmembrane region" description="Helical" evidence="7">
    <location>
        <begin position="239"/>
        <end position="261"/>
    </location>
</feature>
<feature type="transmembrane region" description="Helical" evidence="7">
    <location>
        <begin position="281"/>
        <end position="305"/>
    </location>
</feature>
<proteinExistence type="predicted"/>
<keyword evidence="4 7" id="KW-1133">Transmembrane helix</keyword>
<evidence type="ECO:0000313" key="8">
    <source>
        <dbReference type="EMBL" id="NYI96924.1"/>
    </source>
</evidence>
<reference evidence="8 9" key="1">
    <citation type="submission" date="2020-07" db="EMBL/GenBank/DDBJ databases">
        <title>Sequencing the genomes of 1000 actinobacteria strains.</title>
        <authorList>
            <person name="Klenk H.-P."/>
        </authorList>
    </citation>
    <scope>NUCLEOTIDE SEQUENCE [LARGE SCALE GENOMIC DNA]</scope>
    <source>
        <strain evidence="8 9">DSM 45927</strain>
    </source>
</reference>
<name>A0A853BQ50_9ACTN</name>
<dbReference type="AlphaFoldDB" id="A0A853BQ50"/>
<dbReference type="InterPro" id="IPR022791">
    <property type="entry name" value="L-PG_synthase/AglD"/>
</dbReference>
<gene>
    <name evidence="8" type="ORF">HNR12_003201</name>
</gene>
<evidence type="ECO:0000256" key="5">
    <source>
        <dbReference type="ARBA" id="ARBA00023136"/>
    </source>
</evidence>
<feature type="region of interest" description="Disordered" evidence="6">
    <location>
        <begin position="310"/>
        <end position="353"/>
    </location>
</feature>
<comment type="subcellular location">
    <subcellularLocation>
        <location evidence="1">Cell membrane</location>
        <topology evidence="1">Multi-pass membrane protein</topology>
    </subcellularLocation>
</comment>
<evidence type="ECO:0000256" key="1">
    <source>
        <dbReference type="ARBA" id="ARBA00004651"/>
    </source>
</evidence>
<accession>A0A853BQ50</accession>
<dbReference type="PANTHER" id="PTHR40277">
    <property type="entry name" value="BLL5419 PROTEIN"/>
    <property type="match status" value="1"/>
</dbReference>
<keyword evidence="2" id="KW-1003">Cell membrane</keyword>
<evidence type="ECO:0000256" key="4">
    <source>
        <dbReference type="ARBA" id="ARBA00022989"/>
    </source>
</evidence>
<dbReference type="Pfam" id="PF03706">
    <property type="entry name" value="LPG_synthase_TM"/>
    <property type="match status" value="1"/>
</dbReference>
<keyword evidence="3 7" id="KW-0812">Transmembrane</keyword>
<feature type="compositionally biased region" description="Basic and acidic residues" evidence="6">
    <location>
        <begin position="329"/>
        <end position="342"/>
    </location>
</feature>
<dbReference type="GO" id="GO:0005886">
    <property type="term" value="C:plasma membrane"/>
    <property type="evidence" value="ECO:0007669"/>
    <property type="project" value="UniProtKB-SubCell"/>
</dbReference>
<feature type="transmembrane region" description="Helical" evidence="7">
    <location>
        <begin position="205"/>
        <end position="227"/>
    </location>
</feature>
<evidence type="ECO:0000256" key="6">
    <source>
        <dbReference type="SAM" id="MobiDB-lite"/>
    </source>
</evidence>
<evidence type="ECO:0000313" key="9">
    <source>
        <dbReference type="Proteomes" id="UP000575985"/>
    </source>
</evidence>
<feature type="transmembrane region" description="Helical" evidence="7">
    <location>
        <begin position="157"/>
        <end position="177"/>
    </location>
</feature>
<evidence type="ECO:0000256" key="2">
    <source>
        <dbReference type="ARBA" id="ARBA00022475"/>
    </source>
</evidence>
<keyword evidence="9" id="KW-1185">Reference proteome</keyword>
<dbReference type="RefSeq" id="WP_179768202.1">
    <property type="nucleotide sequence ID" value="NZ_JACCFO010000001.1"/>
</dbReference>
<feature type="transmembrane region" description="Helical" evidence="7">
    <location>
        <begin position="42"/>
        <end position="62"/>
    </location>
</feature>
<protein>
    <submittedName>
        <fullName evidence="8">Uncharacterized membrane protein YbhN (UPF0104 family)</fullName>
    </submittedName>
</protein>